<dbReference type="EMBL" id="QFVR01000005">
    <property type="protein sequence ID" value="PWI25974.1"/>
    <property type="molecule type" value="Genomic_DNA"/>
</dbReference>
<organism evidence="2 3">
    <name type="scientific">Kurthia sibirica</name>
    <dbReference type="NCBI Taxonomy" id="202750"/>
    <lineage>
        <taxon>Bacteria</taxon>
        <taxon>Bacillati</taxon>
        <taxon>Bacillota</taxon>
        <taxon>Bacilli</taxon>
        <taxon>Bacillales</taxon>
        <taxon>Caryophanaceae</taxon>
        <taxon>Kurthia</taxon>
    </lineage>
</organism>
<evidence type="ECO:0000256" key="1">
    <source>
        <dbReference type="SAM" id="Phobius"/>
    </source>
</evidence>
<protein>
    <submittedName>
        <fullName evidence="2">Uncharacterized protein</fullName>
    </submittedName>
</protein>
<name>A0A2U3AN57_9BACL</name>
<feature type="transmembrane region" description="Helical" evidence="1">
    <location>
        <begin position="72"/>
        <end position="94"/>
    </location>
</feature>
<feature type="transmembrane region" description="Helical" evidence="1">
    <location>
        <begin position="38"/>
        <end position="60"/>
    </location>
</feature>
<keyword evidence="1" id="KW-1133">Transmembrane helix</keyword>
<keyword evidence="3" id="KW-1185">Reference proteome</keyword>
<evidence type="ECO:0000313" key="2">
    <source>
        <dbReference type="EMBL" id="PWI25974.1"/>
    </source>
</evidence>
<comment type="caution">
    <text evidence="2">The sequence shown here is derived from an EMBL/GenBank/DDBJ whole genome shotgun (WGS) entry which is preliminary data.</text>
</comment>
<dbReference type="OrthoDB" id="2617300at2"/>
<feature type="transmembrane region" description="Helical" evidence="1">
    <location>
        <begin position="125"/>
        <end position="145"/>
    </location>
</feature>
<sequence>MKKLSWYISLGITFIGFLVINHYFTLQSDEPLGNINPAFIPLVILVPFVAVSLFITFAVGSEYFTHASKSKIMIAFFLAILIFILAGGTEYQYIQSQIEEFNGTWADPGSLIYNMTPFNSYTNGWYLNESVFLIIHTIAFLLGIFKKTVVETPEKE</sequence>
<accession>A0A2U3AN57</accession>
<dbReference type="AlphaFoldDB" id="A0A2U3AN57"/>
<evidence type="ECO:0000313" key="3">
    <source>
        <dbReference type="Proteomes" id="UP000245938"/>
    </source>
</evidence>
<keyword evidence="1" id="KW-0472">Membrane</keyword>
<dbReference type="Proteomes" id="UP000245938">
    <property type="component" value="Unassembled WGS sequence"/>
</dbReference>
<feature type="transmembrane region" description="Helical" evidence="1">
    <location>
        <begin position="7"/>
        <end position="26"/>
    </location>
</feature>
<reference evidence="2 3" key="1">
    <citation type="submission" date="2018-05" db="EMBL/GenBank/DDBJ databases">
        <title>Kurthia sibirica genome sequence.</title>
        <authorList>
            <person name="Maclea K.S."/>
            <person name="Goen A.E."/>
        </authorList>
    </citation>
    <scope>NUCLEOTIDE SEQUENCE [LARGE SCALE GENOMIC DNA]</scope>
    <source>
        <strain evidence="2 3">ATCC 49154</strain>
    </source>
</reference>
<gene>
    <name evidence="2" type="ORF">DEX24_05435</name>
</gene>
<keyword evidence="1" id="KW-0812">Transmembrane</keyword>
<proteinExistence type="predicted"/>
<dbReference type="RefSeq" id="WP_109305395.1">
    <property type="nucleotide sequence ID" value="NZ_BJUF01000045.1"/>
</dbReference>